<gene>
    <name evidence="1" type="ORF">Csa_2G239380</name>
</gene>
<evidence type="ECO:0008006" key="3">
    <source>
        <dbReference type="Google" id="ProtNLM"/>
    </source>
</evidence>
<proteinExistence type="predicted"/>
<dbReference type="EMBL" id="CM002923">
    <property type="protein sequence ID" value="KGN61773.1"/>
    <property type="molecule type" value="Genomic_DNA"/>
</dbReference>
<evidence type="ECO:0000313" key="1">
    <source>
        <dbReference type="EMBL" id="KGN61773.1"/>
    </source>
</evidence>
<accession>A0A0A0LIX5</accession>
<dbReference type="PANTHER" id="PTHR33052">
    <property type="entry name" value="DUF4228 DOMAIN PROTEIN-RELATED"/>
    <property type="match status" value="1"/>
</dbReference>
<organism evidence="1 2">
    <name type="scientific">Cucumis sativus</name>
    <name type="common">Cucumber</name>
    <dbReference type="NCBI Taxonomy" id="3659"/>
    <lineage>
        <taxon>Eukaryota</taxon>
        <taxon>Viridiplantae</taxon>
        <taxon>Streptophyta</taxon>
        <taxon>Embryophyta</taxon>
        <taxon>Tracheophyta</taxon>
        <taxon>Spermatophyta</taxon>
        <taxon>Magnoliopsida</taxon>
        <taxon>eudicotyledons</taxon>
        <taxon>Gunneridae</taxon>
        <taxon>Pentapetalae</taxon>
        <taxon>rosids</taxon>
        <taxon>fabids</taxon>
        <taxon>Cucurbitales</taxon>
        <taxon>Cucurbitaceae</taxon>
        <taxon>Benincaseae</taxon>
        <taxon>Cucumis</taxon>
    </lineage>
</organism>
<dbReference type="Gramene" id="KGN61773">
    <property type="protein sequence ID" value="KGN61773"/>
    <property type="gene ID" value="Csa_2G239380"/>
</dbReference>
<sequence>MAPSFTCPANLLLVSFVYKYIKRFTTYPSSPPLDRLHHFSSYKQKTMGVCASSQHSNASLTNWPFTAKIIHTDGRLQELRHPVKASHILNQNPNCFLCSSESMKIGSIVPQISSDRELELGEIYFLIPLKKSHLPISLTDLCSLAAKANVALASSKKAHPSLKAVGAESERVGRRTEIPAKWV</sequence>
<reference evidence="1 2" key="2">
    <citation type="journal article" date="2009" name="PLoS ONE">
        <title>An integrated genetic and cytogenetic map of the cucumber genome.</title>
        <authorList>
            <person name="Ren Y."/>
            <person name="Zhang Z."/>
            <person name="Liu J."/>
            <person name="Staub J.E."/>
            <person name="Han Y."/>
            <person name="Cheng Z."/>
            <person name="Li X."/>
            <person name="Lu J."/>
            <person name="Miao H."/>
            <person name="Kang H."/>
            <person name="Xie B."/>
            <person name="Gu X."/>
            <person name="Wang X."/>
            <person name="Du Y."/>
            <person name="Jin W."/>
            <person name="Huang S."/>
        </authorList>
    </citation>
    <scope>NUCLEOTIDE SEQUENCE [LARGE SCALE GENOMIC DNA]</scope>
    <source>
        <strain evidence="2">cv. 9930</strain>
    </source>
</reference>
<protein>
    <recommendedName>
        <fullName evidence="3">DUF4228 domain-containing protein</fullName>
    </recommendedName>
</protein>
<dbReference type="STRING" id="3659.A0A0A0LIX5"/>
<dbReference type="OMA" id="ERIIFCM"/>
<dbReference type="Pfam" id="PF14009">
    <property type="entry name" value="PADRE"/>
    <property type="match status" value="1"/>
</dbReference>
<reference evidence="1 2" key="1">
    <citation type="journal article" date="2009" name="Nat. Genet.">
        <title>The genome of the cucumber, Cucumis sativus L.</title>
        <authorList>
            <person name="Huang S."/>
            <person name="Li R."/>
            <person name="Zhang Z."/>
            <person name="Li L."/>
            <person name="Gu X."/>
            <person name="Fan W."/>
            <person name="Lucas W.J."/>
            <person name="Wang X."/>
            <person name="Xie B."/>
            <person name="Ni P."/>
            <person name="Ren Y."/>
            <person name="Zhu H."/>
            <person name="Li J."/>
            <person name="Lin K."/>
            <person name="Jin W."/>
            <person name="Fei Z."/>
            <person name="Li G."/>
            <person name="Staub J."/>
            <person name="Kilian A."/>
            <person name="van der Vossen E.A."/>
            <person name="Wu Y."/>
            <person name="Guo J."/>
            <person name="He J."/>
            <person name="Jia Z."/>
            <person name="Ren Y."/>
            <person name="Tian G."/>
            <person name="Lu Y."/>
            <person name="Ruan J."/>
            <person name="Qian W."/>
            <person name="Wang M."/>
            <person name="Huang Q."/>
            <person name="Li B."/>
            <person name="Xuan Z."/>
            <person name="Cao J."/>
            <person name="Asan"/>
            <person name="Wu Z."/>
            <person name="Zhang J."/>
            <person name="Cai Q."/>
            <person name="Bai Y."/>
            <person name="Zhao B."/>
            <person name="Han Y."/>
            <person name="Li Y."/>
            <person name="Li X."/>
            <person name="Wang S."/>
            <person name="Shi Q."/>
            <person name="Liu S."/>
            <person name="Cho W.K."/>
            <person name="Kim J.Y."/>
            <person name="Xu Y."/>
            <person name="Heller-Uszynska K."/>
            <person name="Miao H."/>
            <person name="Cheng Z."/>
            <person name="Zhang S."/>
            <person name="Wu J."/>
            <person name="Yang Y."/>
            <person name="Kang H."/>
            <person name="Li M."/>
            <person name="Liang H."/>
            <person name="Ren X."/>
            <person name="Shi Z."/>
            <person name="Wen M."/>
            <person name="Jian M."/>
            <person name="Yang H."/>
            <person name="Zhang G."/>
            <person name="Yang Z."/>
            <person name="Chen R."/>
            <person name="Liu S."/>
            <person name="Li J."/>
            <person name="Ma L."/>
            <person name="Liu H."/>
            <person name="Zhou Y."/>
            <person name="Zhao J."/>
            <person name="Fang X."/>
            <person name="Li G."/>
            <person name="Fang L."/>
            <person name="Li Y."/>
            <person name="Liu D."/>
            <person name="Zheng H."/>
            <person name="Zhang Y."/>
            <person name="Qin N."/>
            <person name="Li Z."/>
            <person name="Yang G."/>
            <person name="Yang S."/>
            <person name="Bolund L."/>
            <person name="Kristiansen K."/>
            <person name="Zheng H."/>
            <person name="Li S."/>
            <person name="Zhang X."/>
            <person name="Yang H."/>
            <person name="Wang J."/>
            <person name="Sun R."/>
            <person name="Zhang B."/>
            <person name="Jiang S."/>
            <person name="Wang J."/>
            <person name="Du Y."/>
            <person name="Li S."/>
        </authorList>
    </citation>
    <scope>NUCLEOTIDE SEQUENCE [LARGE SCALE GENOMIC DNA]</scope>
    <source>
        <strain evidence="2">cv. 9930</strain>
    </source>
</reference>
<evidence type="ECO:0000313" key="2">
    <source>
        <dbReference type="Proteomes" id="UP000029981"/>
    </source>
</evidence>
<name>A0A0A0LIX5_CUCSA</name>
<dbReference type="AlphaFoldDB" id="A0A0A0LIX5"/>
<dbReference type="InterPro" id="IPR025322">
    <property type="entry name" value="PADRE_dom"/>
</dbReference>
<reference evidence="1 2" key="4">
    <citation type="journal article" date="2011" name="BMC Genomics">
        <title>RNA-Seq improves annotation of protein-coding genes in the cucumber genome.</title>
        <authorList>
            <person name="Li Z."/>
            <person name="Zhang Z."/>
            <person name="Yan P."/>
            <person name="Huang S."/>
            <person name="Fei Z."/>
            <person name="Lin K."/>
        </authorList>
    </citation>
    <scope>NUCLEOTIDE SEQUENCE [LARGE SCALE GENOMIC DNA]</scope>
    <source>
        <strain evidence="2">cv. 9930</strain>
    </source>
</reference>
<reference evidence="1 2" key="3">
    <citation type="journal article" date="2010" name="BMC Genomics">
        <title>Transcriptome sequencing and comparative analysis of cucumber flowers with different sex types.</title>
        <authorList>
            <person name="Guo S."/>
            <person name="Zheng Y."/>
            <person name="Joung J.G."/>
            <person name="Liu S."/>
            <person name="Zhang Z."/>
            <person name="Crasta O.R."/>
            <person name="Sobral B.W."/>
            <person name="Xu Y."/>
            <person name="Huang S."/>
            <person name="Fei Z."/>
        </authorList>
    </citation>
    <scope>NUCLEOTIDE SEQUENCE [LARGE SCALE GENOMIC DNA]</scope>
    <source>
        <strain evidence="2">cv. 9930</strain>
    </source>
</reference>
<dbReference type="Proteomes" id="UP000029981">
    <property type="component" value="Chromosome 2"/>
</dbReference>
<dbReference type="eggNOG" id="ENOG502S3NS">
    <property type="taxonomic scope" value="Eukaryota"/>
</dbReference>
<keyword evidence="2" id="KW-1185">Reference proteome</keyword>